<dbReference type="Proteomes" id="UP000187283">
    <property type="component" value="Unassembled WGS sequence"/>
</dbReference>
<evidence type="ECO:0000313" key="7">
    <source>
        <dbReference type="EMBL" id="OMJ17469.1"/>
    </source>
</evidence>
<accession>A0A1R1XSE7</accession>
<keyword evidence="9" id="KW-1185">Reference proteome</keyword>
<evidence type="ECO:0000313" key="8">
    <source>
        <dbReference type="EMBL" id="OMJ20803.1"/>
    </source>
</evidence>
<evidence type="ECO:0000256" key="3">
    <source>
        <dbReference type="ARBA" id="ARBA00023274"/>
    </source>
</evidence>
<dbReference type="PANTHER" id="PTHR11700">
    <property type="entry name" value="30S RIBOSOMAL PROTEIN S10 FAMILY MEMBER"/>
    <property type="match status" value="1"/>
</dbReference>
<evidence type="ECO:0000256" key="2">
    <source>
        <dbReference type="ARBA" id="ARBA00022980"/>
    </source>
</evidence>
<comment type="caution">
    <text evidence="7">The sequence shown here is derived from an EMBL/GenBank/DDBJ whole genome shotgun (WGS) entry which is preliminary data.</text>
</comment>
<dbReference type="InterPro" id="IPR036838">
    <property type="entry name" value="Ribosomal_uS10_dom_sf"/>
</dbReference>
<comment type="similarity">
    <text evidence="1">Belongs to the universal ribosomal protein uS10 family.</text>
</comment>
<organism evidence="7 9">
    <name type="scientific">Smittium culicis</name>
    <dbReference type="NCBI Taxonomy" id="133412"/>
    <lineage>
        <taxon>Eukaryota</taxon>
        <taxon>Fungi</taxon>
        <taxon>Fungi incertae sedis</taxon>
        <taxon>Zoopagomycota</taxon>
        <taxon>Kickxellomycotina</taxon>
        <taxon>Harpellomycetes</taxon>
        <taxon>Harpellales</taxon>
        <taxon>Legeriomycetaceae</taxon>
        <taxon>Smittium</taxon>
    </lineage>
</organism>
<dbReference type="InterPro" id="IPR001848">
    <property type="entry name" value="Ribosomal_uS10"/>
</dbReference>
<dbReference type="NCBIfam" id="TIGR01049">
    <property type="entry name" value="rpsJ_bact"/>
    <property type="match status" value="1"/>
</dbReference>
<evidence type="ECO:0000256" key="5">
    <source>
        <dbReference type="ARBA" id="ARBA00042916"/>
    </source>
</evidence>
<sequence>MLKSRIGFQAASFLIKALGEKLFIEEETVPIESIDEVYGTPKRLESTHGITVCQLQLRSYSLHRLDFYVEFIQRAAYAMNIPCSGNIPLPVHKKRWVVLKSPFVHKSAMEVFERRTHKRLIQIRDTNIETLEKWIKYVEDNVPGGIGLKCKVFEYEKVGFGSTMKIDQIETKKVQEMAASLPANKEDIKKIADIVVEALSKNPKANIQELTKQAISSVIPKKKALEK</sequence>
<dbReference type="InterPro" id="IPR027486">
    <property type="entry name" value="Ribosomal_uS10_dom"/>
</dbReference>
<dbReference type="HAMAP" id="MF_00508">
    <property type="entry name" value="Ribosomal_uS10"/>
    <property type="match status" value="1"/>
</dbReference>
<dbReference type="Pfam" id="PF00338">
    <property type="entry name" value="Ribosomal_S10"/>
    <property type="match status" value="1"/>
</dbReference>
<dbReference type="GO" id="GO:0003735">
    <property type="term" value="F:structural constituent of ribosome"/>
    <property type="evidence" value="ECO:0007669"/>
    <property type="project" value="InterPro"/>
</dbReference>
<gene>
    <name evidence="8" type="ORF">AYI70_g3878</name>
    <name evidence="7" type="ORF">AYI70_g5955</name>
</gene>
<evidence type="ECO:0000256" key="4">
    <source>
        <dbReference type="ARBA" id="ARBA00035261"/>
    </source>
</evidence>
<dbReference type="GO" id="GO:0005840">
    <property type="term" value="C:ribosome"/>
    <property type="evidence" value="ECO:0007669"/>
    <property type="project" value="UniProtKB-KW"/>
</dbReference>
<dbReference type="GO" id="GO:0006412">
    <property type="term" value="P:translation"/>
    <property type="evidence" value="ECO:0007669"/>
    <property type="project" value="InterPro"/>
</dbReference>
<dbReference type="OrthoDB" id="366214at2759"/>
<proteinExistence type="inferred from homology"/>
<dbReference type="SUPFAM" id="SSF54999">
    <property type="entry name" value="Ribosomal protein S10"/>
    <property type="match status" value="1"/>
</dbReference>
<dbReference type="STRING" id="133412.A0A1R1XSE7"/>
<protein>
    <recommendedName>
        <fullName evidence="4">Small ribosomal subunit protein uS10m</fullName>
    </recommendedName>
    <alternativeName>
        <fullName evidence="5">37S ribosomal protein S10, mitochondrial</fullName>
    </alternativeName>
</protein>
<evidence type="ECO:0000313" key="9">
    <source>
        <dbReference type="Proteomes" id="UP000187283"/>
    </source>
</evidence>
<dbReference type="Gene3D" id="3.30.70.600">
    <property type="entry name" value="Ribosomal protein S10 domain"/>
    <property type="match status" value="1"/>
</dbReference>
<name>A0A1R1XSE7_9FUNG</name>
<evidence type="ECO:0000259" key="6">
    <source>
        <dbReference type="SMART" id="SM01403"/>
    </source>
</evidence>
<dbReference type="FunFam" id="3.30.70.600:FF:000003">
    <property type="entry name" value="30S ribosomal protein S10"/>
    <property type="match status" value="1"/>
</dbReference>
<feature type="domain" description="Small ribosomal subunit protein uS10" evidence="6">
    <location>
        <begin position="54"/>
        <end position="151"/>
    </location>
</feature>
<dbReference type="EMBL" id="LSSN01001150">
    <property type="protein sequence ID" value="OMJ20803.1"/>
    <property type="molecule type" value="Genomic_DNA"/>
</dbReference>
<dbReference type="AlphaFoldDB" id="A0A1R1XSE7"/>
<keyword evidence="2 7" id="KW-0689">Ribosomal protein</keyword>
<dbReference type="PRINTS" id="PR00971">
    <property type="entry name" value="RIBOSOMALS10"/>
</dbReference>
<dbReference type="GO" id="GO:1990904">
    <property type="term" value="C:ribonucleoprotein complex"/>
    <property type="evidence" value="ECO:0007669"/>
    <property type="project" value="UniProtKB-KW"/>
</dbReference>
<dbReference type="EMBL" id="LSSN01002039">
    <property type="protein sequence ID" value="OMJ17469.1"/>
    <property type="molecule type" value="Genomic_DNA"/>
</dbReference>
<reference evidence="7 9" key="1">
    <citation type="submission" date="2017-01" db="EMBL/GenBank/DDBJ databases">
        <authorList>
            <person name="Mah S.A."/>
            <person name="Swanson W.J."/>
            <person name="Moy G.W."/>
            <person name="Vacquier V.D."/>
        </authorList>
    </citation>
    <scope>NUCLEOTIDE SEQUENCE [LARGE SCALE GENOMIC DNA]</scope>
    <source>
        <strain evidence="7 9">GSMNP</strain>
    </source>
</reference>
<keyword evidence="3" id="KW-0687">Ribonucleoprotein</keyword>
<evidence type="ECO:0000256" key="1">
    <source>
        <dbReference type="ARBA" id="ARBA00007102"/>
    </source>
</evidence>
<dbReference type="SMART" id="SM01403">
    <property type="entry name" value="Ribosomal_S10"/>
    <property type="match status" value="1"/>
</dbReference>